<feature type="chain" id="PRO_5046565051" evidence="4">
    <location>
        <begin position="42"/>
        <end position="352"/>
    </location>
</feature>
<dbReference type="NCBIfam" id="NF037995">
    <property type="entry name" value="TRAP_S1"/>
    <property type="match status" value="1"/>
</dbReference>
<evidence type="ECO:0000256" key="3">
    <source>
        <dbReference type="ARBA" id="ARBA00022729"/>
    </source>
</evidence>
<evidence type="ECO:0000313" key="6">
    <source>
        <dbReference type="Proteomes" id="UP001057998"/>
    </source>
</evidence>
<dbReference type="InterPro" id="IPR018389">
    <property type="entry name" value="DctP_fam"/>
</dbReference>
<dbReference type="CDD" id="cd13673">
    <property type="entry name" value="PBP2_TRAP_SBP_like_2"/>
    <property type="match status" value="1"/>
</dbReference>
<dbReference type="RefSeq" id="WP_255392085.1">
    <property type="nucleotide sequence ID" value="NZ_CP101509.1"/>
</dbReference>
<comment type="similarity">
    <text evidence="1">Belongs to the bacterial solute-binding protein 7 family.</text>
</comment>
<keyword evidence="6" id="KW-1185">Reference proteome</keyword>
<dbReference type="Gene3D" id="3.40.190.170">
    <property type="entry name" value="Bacterial extracellular solute-binding protein, family 7"/>
    <property type="match status" value="1"/>
</dbReference>
<accession>A0ABY5GNR6</accession>
<dbReference type="PANTHER" id="PTHR33376">
    <property type="match status" value="1"/>
</dbReference>
<organism evidence="5 6">
    <name type="scientific">Photobacterium atrarenae</name>
    <dbReference type="NCBI Taxonomy" id="865757"/>
    <lineage>
        <taxon>Bacteria</taxon>
        <taxon>Pseudomonadati</taxon>
        <taxon>Pseudomonadota</taxon>
        <taxon>Gammaproteobacteria</taxon>
        <taxon>Vibrionales</taxon>
        <taxon>Vibrionaceae</taxon>
        <taxon>Photobacterium</taxon>
    </lineage>
</organism>
<dbReference type="InterPro" id="IPR038404">
    <property type="entry name" value="TRAP_DctP_sf"/>
</dbReference>
<sequence length="352" mass="38380">MMKLTGKFTHSFKLNKIFKLKKAAYALLLAASALSALPATAATLKISHVRPQGTVIDQDVKRMGEALKAATDGDVKLRVYAANALGDYTLVQERISVGAIDMAVQPASTATDRRMQLGLLPYLATNWAEAQAIYGDGAPVREAMEKLFAQQDITLLAAYPVYFGGISLNRDAVEPGQPDVSKGIKLRVPPIKSFQLLADNVGYIGSPLPFSEAFTAVQTGVVDGVIGSGAEGYYASFRDVTQTYIPLNTHFEIWYLMINSERFKDLSDSEQAALKTAAADFEQRRWQHAEQDQVANEQKLAANGAEIIKVSPQQLAQTSAKVRSTVWPEILNDIGAEWSQSILDQALEKTPN</sequence>
<name>A0ABY5GNR6_9GAMM</name>
<protein>
    <submittedName>
        <fullName evidence="5">TRAP transporter substrate-binding protein DctP</fullName>
    </submittedName>
</protein>
<gene>
    <name evidence="5" type="primary">dctP</name>
    <name evidence="5" type="ORF">NNL38_19350</name>
</gene>
<evidence type="ECO:0000313" key="5">
    <source>
        <dbReference type="EMBL" id="UTV30719.1"/>
    </source>
</evidence>
<dbReference type="Pfam" id="PF03480">
    <property type="entry name" value="DctP"/>
    <property type="match status" value="1"/>
</dbReference>
<dbReference type="PANTHER" id="PTHR33376:SF7">
    <property type="entry name" value="C4-DICARBOXYLATE-BINDING PROTEIN DCTB"/>
    <property type="match status" value="1"/>
</dbReference>
<dbReference type="Proteomes" id="UP001057998">
    <property type="component" value="Chromosome 2"/>
</dbReference>
<keyword evidence="3 4" id="KW-0732">Signal</keyword>
<evidence type="ECO:0000256" key="1">
    <source>
        <dbReference type="ARBA" id="ARBA00009023"/>
    </source>
</evidence>
<proteinExistence type="inferred from homology"/>
<keyword evidence="2" id="KW-0813">Transport</keyword>
<evidence type="ECO:0000256" key="2">
    <source>
        <dbReference type="ARBA" id="ARBA00022448"/>
    </source>
</evidence>
<reference evidence="5" key="1">
    <citation type="submission" date="2022-07" db="EMBL/GenBank/DDBJ databases">
        <title>Genome sequencing of Photobacterium atrarenae GJH2-4.</title>
        <authorList>
            <person name="Park S.-J."/>
        </authorList>
    </citation>
    <scope>NUCLEOTIDE SEQUENCE</scope>
    <source>
        <strain evidence="5">GJH2-4</strain>
    </source>
</reference>
<evidence type="ECO:0000256" key="4">
    <source>
        <dbReference type="SAM" id="SignalP"/>
    </source>
</evidence>
<dbReference type="EMBL" id="CP101509">
    <property type="protein sequence ID" value="UTV30719.1"/>
    <property type="molecule type" value="Genomic_DNA"/>
</dbReference>
<feature type="signal peptide" evidence="4">
    <location>
        <begin position="1"/>
        <end position="41"/>
    </location>
</feature>